<name>A0A2B4SRP2_STYPI</name>
<keyword evidence="3" id="KW-1185">Reference proteome</keyword>
<dbReference type="PANTHER" id="PTHR33845">
    <property type="entry name" value="C2H2-TYPE DOMAIN-CONTAINING PROTEIN"/>
    <property type="match status" value="1"/>
</dbReference>
<organism evidence="2 3">
    <name type="scientific">Stylophora pistillata</name>
    <name type="common">Smooth cauliflower coral</name>
    <dbReference type="NCBI Taxonomy" id="50429"/>
    <lineage>
        <taxon>Eukaryota</taxon>
        <taxon>Metazoa</taxon>
        <taxon>Cnidaria</taxon>
        <taxon>Anthozoa</taxon>
        <taxon>Hexacorallia</taxon>
        <taxon>Scleractinia</taxon>
        <taxon>Astrocoeniina</taxon>
        <taxon>Pocilloporidae</taxon>
        <taxon>Stylophora</taxon>
    </lineage>
</organism>
<protein>
    <submittedName>
        <fullName evidence="2">Uncharacterized protein</fullName>
    </submittedName>
</protein>
<evidence type="ECO:0000256" key="1">
    <source>
        <dbReference type="SAM" id="MobiDB-lite"/>
    </source>
</evidence>
<accession>A0A2B4SRP2</accession>
<dbReference type="EMBL" id="LSMT01000021">
    <property type="protein sequence ID" value="PFX32571.1"/>
    <property type="molecule type" value="Genomic_DNA"/>
</dbReference>
<dbReference type="AlphaFoldDB" id="A0A2B4SRP2"/>
<feature type="region of interest" description="Disordered" evidence="1">
    <location>
        <begin position="1"/>
        <end position="24"/>
    </location>
</feature>
<sequence length="488" mass="56377">MLATPTTERLQQKIETDWTPSTAGHHSLQDDVSLFTPLHANQALLRVNESLEVFGKCSGERRTSPVTSLMETKFAKVSPEEQTYFVRKATEACKIVWNAPSKETKTQILSIYANKYSAKKLMELHKIYEPITEWELRKAKLHANNECPGVPVEKPIYHRVRRDAMKVNHFLEFINRPYFYQDVAYGSRTIKISSGEKLIMPNVIRTVTRSTMIVQYLELCQEESFEPLSHATLYRILEEGCSSSFQSFESLQHHLNYDQHENKTTQESVYDQLRRDWVARFTTVLPENRPRAKSGVSSVSSASLPMGWALQKPRAGGKRYSSQVKNYLKARFHAGEESGCKADPEQVAIDMRNARNKDNGRLFSREEWLSRHQIHAYFSRLSALKRKQGSASTSPQVARDDMDDVVEEEEWLQQVDEVYDKLSVQHPIYYDSYNLCDLCRTQKLSSFYVEMLKSICSHFEISFKSRDRRHQLIEKLAAMIAECSCVKS</sequence>
<comment type="caution">
    <text evidence="2">The sequence shown here is derived from an EMBL/GenBank/DDBJ whole genome shotgun (WGS) entry which is preliminary data.</text>
</comment>
<dbReference type="Proteomes" id="UP000225706">
    <property type="component" value="Unassembled WGS sequence"/>
</dbReference>
<proteinExistence type="predicted"/>
<gene>
    <name evidence="2" type="ORF">AWC38_SpisGene2608</name>
</gene>
<dbReference type="OrthoDB" id="5988824at2759"/>
<dbReference type="PANTHER" id="PTHR33845:SF1">
    <property type="entry name" value="C2H2-TYPE DOMAIN-CONTAINING PROTEIN"/>
    <property type="match status" value="1"/>
</dbReference>
<reference evidence="3" key="1">
    <citation type="journal article" date="2017" name="bioRxiv">
        <title>Comparative analysis of the genomes of Stylophora pistillata and Acropora digitifera provides evidence for extensive differences between species of corals.</title>
        <authorList>
            <person name="Voolstra C.R."/>
            <person name="Li Y."/>
            <person name="Liew Y.J."/>
            <person name="Baumgarten S."/>
            <person name="Zoccola D."/>
            <person name="Flot J.-F."/>
            <person name="Tambutte S."/>
            <person name="Allemand D."/>
            <person name="Aranda M."/>
        </authorList>
    </citation>
    <scope>NUCLEOTIDE SEQUENCE [LARGE SCALE GENOMIC DNA]</scope>
</reference>
<evidence type="ECO:0000313" key="3">
    <source>
        <dbReference type="Proteomes" id="UP000225706"/>
    </source>
</evidence>
<evidence type="ECO:0000313" key="2">
    <source>
        <dbReference type="EMBL" id="PFX32571.1"/>
    </source>
</evidence>
<dbReference type="STRING" id="50429.A0A2B4SRP2"/>